<reference evidence="1" key="1">
    <citation type="submission" date="2020-09" db="EMBL/GenBank/DDBJ databases">
        <title>Genome-Enabled Discovery of Anthraquinone Biosynthesis in Senna tora.</title>
        <authorList>
            <person name="Kang S.-H."/>
            <person name="Pandey R.P."/>
            <person name="Lee C.-M."/>
            <person name="Sim J.-S."/>
            <person name="Jeong J.-T."/>
            <person name="Choi B.-S."/>
            <person name="Jung M."/>
            <person name="Ginzburg D."/>
            <person name="Zhao K."/>
            <person name="Won S.Y."/>
            <person name="Oh T.-J."/>
            <person name="Yu Y."/>
            <person name="Kim N.-H."/>
            <person name="Lee O.R."/>
            <person name="Lee T.-H."/>
            <person name="Bashyal P."/>
            <person name="Kim T.-S."/>
            <person name="Lee W.-H."/>
            <person name="Kawkins C."/>
            <person name="Kim C.-K."/>
            <person name="Kim J.S."/>
            <person name="Ahn B.O."/>
            <person name="Rhee S.Y."/>
            <person name="Sohng J.K."/>
        </authorList>
    </citation>
    <scope>NUCLEOTIDE SEQUENCE</scope>
    <source>
        <tissue evidence="1">Leaf</tissue>
    </source>
</reference>
<evidence type="ECO:0000313" key="1">
    <source>
        <dbReference type="EMBL" id="KAF7816560.1"/>
    </source>
</evidence>
<evidence type="ECO:0000313" key="2">
    <source>
        <dbReference type="Proteomes" id="UP000634136"/>
    </source>
</evidence>
<protein>
    <submittedName>
        <fullName evidence="1">Uncharacterized protein</fullName>
    </submittedName>
</protein>
<name>A0A834WAV3_9FABA</name>
<comment type="caution">
    <text evidence="1">The sequence shown here is derived from an EMBL/GenBank/DDBJ whole genome shotgun (WGS) entry which is preliminary data.</text>
</comment>
<dbReference type="AlphaFoldDB" id="A0A834WAV3"/>
<dbReference type="Proteomes" id="UP000634136">
    <property type="component" value="Unassembled WGS sequence"/>
</dbReference>
<sequence length="26" mass="3203">MGRRHVDTRERCMDFERGHTRGIRTE</sequence>
<proteinExistence type="predicted"/>
<organism evidence="1 2">
    <name type="scientific">Senna tora</name>
    <dbReference type="NCBI Taxonomy" id="362788"/>
    <lineage>
        <taxon>Eukaryota</taxon>
        <taxon>Viridiplantae</taxon>
        <taxon>Streptophyta</taxon>
        <taxon>Embryophyta</taxon>
        <taxon>Tracheophyta</taxon>
        <taxon>Spermatophyta</taxon>
        <taxon>Magnoliopsida</taxon>
        <taxon>eudicotyledons</taxon>
        <taxon>Gunneridae</taxon>
        <taxon>Pentapetalae</taxon>
        <taxon>rosids</taxon>
        <taxon>fabids</taxon>
        <taxon>Fabales</taxon>
        <taxon>Fabaceae</taxon>
        <taxon>Caesalpinioideae</taxon>
        <taxon>Cassia clade</taxon>
        <taxon>Senna</taxon>
    </lineage>
</organism>
<keyword evidence="2" id="KW-1185">Reference proteome</keyword>
<gene>
    <name evidence="1" type="ORF">G2W53_030529</name>
</gene>
<accession>A0A834WAV3</accession>
<dbReference type="EMBL" id="JAAIUW010000009">
    <property type="protein sequence ID" value="KAF7816560.1"/>
    <property type="molecule type" value="Genomic_DNA"/>
</dbReference>